<accession>A0ABW5V2A4</accession>
<dbReference type="EMBL" id="JBHUNA010000001">
    <property type="protein sequence ID" value="MFD2759546.1"/>
    <property type="molecule type" value="Genomic_DNA"/>
</dbReference>
<dbReference type="Gene3D" id="3.30.565.30">
    <property type="entry name" value="Sporulation initiation phosphotransferase B (SpoOB), C-terminal domain"/>
    <property type="match status" value="1"/>
</dbReference>
<reference evidence="6" key="1">
    <citation type="journal article" date="2019" name="Int. J. Syst. Evol. Microbiol.">
        <title>The Global Catalogue of Microorganisms (GCM) 10K type strain sequencing project: providing services to taxonomists for standard genome sequencing and annotation.</title>
        <authorList>
            <consortium name="The Broad Institute Genomics Platform"/>
            <consortium name="The Broad Institute Genome Sequencing Center for Infectious Disease"/>
            <person name="Wu L."/>
            <person name="Ma J."/>
        </authorList>
    </citation>
    <scope>NUCLEOTIDE SEQUENCE [LARGE SCALE GENOMIC DNA]</scope>
    <source>
        <strain evidence="6">TISTR 1535</strain>
    </source>
</reference>
<gene>
    <name evidence="5" type="ORF">ACFSUO_00900</name>
</gene>
<sequence>MEERDVIQLLRHYRHDLLNQLQIVDGYLSMEKTDKARTKLLDYTKHLQEESKLVNLNAPSFALYVLQLDTLYPNFRSAYSIHTHDRDLQHVDSLLVEYCKKVMAITDHMTDTMELYDIHLHVHDRSADMIQLELRMNGKFPDLPALNEKINNAGKMVTVLEHGNDIVCTIDIPCK</sequence>
<dbReference type="Proteomes" id="UP001597502">
    <property type="component" value="Unassembled WGS sequence"/>
</dbReference>
<evidence type="ECO:0000313" key="6">
    <source>
        <dbReference type="Proteomes" id="UP001597502"/>
    </source>
</evidence>
<evidence type="ECO:0000256" key="1">
    <source>
        <dbReference type="ARBA" id="ARBA00022553"/>
    </source>
</evidence>
<evidence type="ECO:0000256" key="2">
    <source>
        <dbReference type="ARBA" id="ARBA00022679"/>
    </source>
</evidence>
<proteinExistence type="predicted"/>
<comment type="caution">
    <text evidence="5">The sequence shown here is derived from an EMBL/GenBank/DDBJ whole genome shotgun (WGS) entry which is preliminary data.</text>
</comment>
<dbReference type="InterPro" id="IPR039506">
    <property type="entry name" value="SPOB_a"/>
</dbReference>
<feature type="domain" description="SpoOB alpha-helical" evidence="4">
    <location>
        <begin position="3"/>
        <end position="56"/>
    </location>
</feature>
<dbReference type="RefSeq" id="WP_382390124.1">
    <property type="nucleotide sequence ID" value="NZ_JBHUNA010000001.1"/>
</dbReference>
<evidence type="ECO:0000259" key="4">
    <source>
        <dbReference type="Pfam" id="PF14689"/>
    </source>
</evidence>
<evidence type="ECO:0000256" key="3">
    <source>
        <dbReference type="ARBA" id="ARBA00022777"/>
    </source>
</evidence>
<keyword evidence="1" id="KW-0597">Phosphoprotein</keyword>
<keyword evidence="3" id="KW-0418">Kinase</keyword>
<dbReference type="InterPro" id="IPR037100">
    <property type="entry name" value="Spo0B_C_sf"/>
</dbReference>
<dbReference type="SUPFAM" id="SSF55890">
    <property type="entry name" value="Sporulation response regulatory protein Spo0B"/>
    <property type="match status" value="1"/>
</dbReference>
<keyword evidence="2" id="KW-0808">Transferase</keyword>
<dbReference type="InterPro" id="IPR016120">
    <property type="entry name" value="Sig_transdc_His_kin_SpoOB"/>
</dbReference>
<organism evidence="5 6">
    <name type="scientific">Lentibacillus juripiscarius</name>
    <dbReference type="NCBI Taxonomy" id="257446"/>
    <lineage>
        <taxon>Bacteria</taxon>
        <taxon>Bacillati</taxon>
        <taxon>Bacillota</taxon>
        <taxon>Bacilli</taxon>
        <taxon>Bacillales</taxon>
        <taxon>Bacillaceae</taxon>
        <taxon>Lentibacillus</taxon>
    </lineage>
</organism>
<evidence type="ECO:0000313" key="5">
    <source>
        <dbReference type="EMBL" id="MFD2759546.1"/>
    </source>
</evidence>
<name>A0ABW5V2A4_9BACI</name>
<keyword evidence="6" id="KW-1185">Reference proteome</keyword>
<dbReference type="Gene3D" id="1.10.287.130">
    <property type="match status" value="1"/>
</dbReference>
<dbReference type="Pfam" id="PF14689">
    <property type="entry name" value="SPOB_a"/>
    <property type="match status" value="1"/>
</dbReference>
<protein>
    <submittedName>
        <fullName evidence="5">Spo0B domain-containing protein</fullName>
    </submittedName>
</protein>